<accession>A0A368H814</accession>
<name>A0A368H814_ANCCA</name>
<reference evidence="1 2" key="1">
    <citation type="submission" date="2014-10" db="EMBL/GenBank/DDBJ databases">
        <title>Draft genome of the hookworm Ancylostoma caninum.</title>
        <authorList>
            <person name="Mitreva M."/>
        </authorList>
    </citation>
    <scope>NUCLEOTIDE SEQUENCE [LARGE SCALE GENOMIC DNA]</scope>
    <source>
        <strain evidence="1 2">Baltimore</strain>
    </source>
</reference>
<organism evidence="1 2">
    <name type="scientific">Ancylostoma caninum</name>
    <name type="common">Dog hookworm</name>
    <dbReference type="NCBI Taxonomy" id="29170"/>
    <lineage>
        <taxon>Eukaryota</taxon>
        <taxon>Metazoa</taxon>
        <taxon>Ecdysozoa</taxon>
        <taxon>Nematoda</taxon>
        <taxon>Chromadorea</taxon>
        <taxon>Rhabditida</taxon>
        <taxon>Rhabditina</taxon>
        <taxon>Rhabditomorpha</taxon>
        <taxon>Strongyloidea</taxon>
        <taxon>Ancylostomatidae</taxon>
        <taxon>Ancylostomatinae</taxon>
        <taxon>Ancylostoma</taxon>
    </lineage>
</organism>
<keyword evidence="2" id="KW-1185">Reference proteome</keyword>
<dbReference type="Proteomes" id="UP000252519">
    <property type="component" value="Unassembled WGS sequence"/>
</dbReference>
<comment type="caution">
    <text evidence="1">The sequence shown here is derived from an EMBL/GenBank/DDBJ whole genome shotgun (WGS) entry which is preliminary data.</text>
</comment>
<sequence>MSLPRGNPLAANRRHLPTACDTSLRSSSAYSGKSQAGVVVLFGHCCLSSEDAQSEVRSCGKGNESKNLIISSRRSSPKVCSADGTALTSATFICLFIVRMSPEHREINTQCTSQFSEYRGHLV</sequence>
<protein>
    <submittedName>
        <fullName evidence="1">Uncharacterized protein</fullName>
    </submittedName>
</protein>
<proteinExistence type="predicted"/>
<evidence type="ECO:0000313" key="2">
    <source>
        <dbReference type="Proteomes" id="UP000252519"/>
    </source>
</evidence>
<evidence type="ECO:0000313" key="1">
    <source>
        <dbReference type="EMBL" id="RCN51490.1"/>
    </source>
</evidence>
<dbReference type="EMBL" id="JOJR01000013">
    <property type="protein sequence ID" value="RCN51490.1"/>
    <property type="molecule type" value="Genomic_DNA"/>
</dbReference>
<dbReference type="AlphaFoldDB" id="A0A368H814"/>
<gene>
    <name evidence="1" type="ORF">ANCCAN_02441</name>
</gene>